<evidence type="ECO:0000313" key="2">
    <source>
        <dbReference type="Proteomes" id="UP000237752"/>
    </source>
</evidence>
<dbReference type="InterPro" id="IPR009959">
    <property type="entry name" value="Cyclase_SnoaL-like"/>
</dbReference>
<comment type="caution">
    <text evidence="1">The sequence shown here is derived from an EMBL/GenBank/DDBJ whole genome shotgun (WGS) entry which is preliminary data.</text>
</comment>
<dbReference type="Proteomes" id="UP000237752">
    <property type="component" value="Unassembled WGS sequence"/>
</dbReference>
<dbReference type="EMBL" id="PVUE01000008">
    <property type="protein sequence ID" value="PRZ41693.1"/>
    <property type="molecule type" value="Genomic_DNA"/>
</dbReference>
<keyword evidence="2" id="KW-1185">Reference proteome</keyword>
<evidence type="ECO:0000313" key="1">
    <source>
        <dbReference type="EMBL" id="PRZ41693.1"/>
    </source>
</evidence>
<dbReference type="SUPFAM" id="SSF54427">
    <property type="entry name" value="NTF2-like"/>
    <property type="match status" value="1"/>
</dbReference>
<dbReference type="InterPro" id="IPR032710">
    <property type="entry name" value="NTF2-like_dom_sf"/>
</dbReference>
<dbReference type="AlphaFoldDB" id="A0A2T0ZZB5"/>
<dbReference type="GO" id="GO:0030638">
    <property type="term" value="P:polyketide metabolic process"/>
    <property type="evidence" value="ECO:0007669"/>
    <property type="project" value="InterPro"/>
</dbReference>
<gene>
    <name evidence="1" type="ORF">CLV47_10852</name>
</gene>
<proteinExistence type="predicted"/>
<reference evidence="1 2" key="1">
    <citation type="submission" date="2018-03" db="EMBL/GenBank/DDBJ databases">
        <title>Genomic Encyclopedia of Archaeal and Bacterial Type Strains, Phase II (KMG-II): from individual species to whole genera.</title>
        <authorList>
            <person name="Goeker M."/>
        </authorList>
    </citation>
    <scope>NUCLEOTIDE SEQUENCE [LARGE SCALE GENOMIC DNA]</scope>
    <source>
        <strain evidence="1 2">DSM 100065</strain>
    </source>
</reference>
<dbReference type="Gene3D" id="3.10.450.50">
    <property type="match status" value="1"/>
</dbReference>
<name>A0A2T0ZZB5_9ACTN</name>
<dbReference type="RefSeq" id="WP_202862516.1">
    <property type="nucleotide sequence ID" value="NZ_PVUE01000008.1"/>
</dbReference>
<protein>
    <submittedName>
        <fullName evidence="1">SnoaL-like polyketide cyclase</fullName>
    </submittedName>
</protein>
<accession>A0A2T0ZZB5</accession>
<dbReference type="Pfam" id="PF07366">
    <property type="entry name" value="SnoaL"/>
    <property type="match status" value="1"/>
</dbReference>
<organism evidence="1 2">
    <name type="scientific">Antricoccus suffuscus</name>
    <dbReference type="NCBI Taxonomy" id="1629062"/>
    <lineage>
        <taxon>Bacteria</taxon>
        <taxon>Bacillati</taxon>
        <taxon>Actinomycetota</taxon>
        <taxon>Actinomycetes</taxon>
        <taxon>Geodermatophilales</taxon>
        <taxon>Antricoccaceae</taxon>
        <taxon>Antricoccus</taxon>
    </lineage>
</organism>
<sequence>MSLEENKAVVGRWFTEFWGSDFNPAVIDELASPDIRFHYSLHEPMTGRDEVRDFATRFRTAFPDLNFWGTADLIAEGDYVSASGKVAAPTAAPPPLKICQ</sequence>